<dbReference type="GO" id="GO:0005741">
    <property type="term" value="C:mitochondrial outer membrane"/>
    <property type="evidence" value="ECO:0007669"/>
    <property type="project" value="TreeGrafter"/>
</dbReference>
<dbReference type="EMBL" id="CAJVPL010000386">
    <property type="protein sequence ID" value="CAG8490922.1"/>
    <property type="molecule type" value="Genomic_DNA"/>
</dbReference>
<feature type="non-terminal residue" evidence="2">
    <location>
        <position position="619"/>
    </location>
</feature>
<dbReference type="GO" id="GO:0005634">
    <property type="term" value="C:nucleus"/>
    <property type="evidence" value="ECO:0007669"/>
    <property type="project" value="TreeGrafter"/>
</dbReference>
<comment type="caution">
    <text evidence="2">The sequence shown here is derived from an EMBL/GenBank/DDBJ whole genome shotgun (WGS) entry which is preliminary data.</text>
</comment>
<dbReference type="Proteomes" id="UP000789831">
    <property type="component" value="Unassembled WGS sequence"/>
</dbReference>
<evidence type="ECO:0000313" key="3">
    <source>
        <dbReference type="Proteomes" id="UP000789831"/>
    </source>
</evidence>
<reference evidence="2" key="1">
    <citation type="submission" date="2021-06" db="EMBL/GenBank/DDBJ databases">
        <authorList>
            <person name="Kallberg Y."/>
            <person name="Tangrot J."/>
            <person name="Rosling A."/>
        </authorList>
    </citation>
    <scope>NUCLEOTIDE SEQUENCE</scope>
    <source>
        <strain evidence="2">MT106</strain>
    </source>
</reference>
<keyword evidence="1" id="KW-0802">TPR repeat</keyword>
<name>A0A9N8ZD50_9GLOM</name>
<dbReference type="PANTHER" id="PTHR31859:SF1">
    <property type="entry name" value="TETRATRICOPEPTIDE REPEAT PROTEIN 39C"/>
    <property type="match status" value="1"/>
</dbReference>
<protein>
    <submittedName>
        <fullName evidence="2">6881_t:CDS:1</fullName>
    </submittedName>
</protein>
<dbReference type="Pfam" id="PF10300">
    <property type="entry name" value="Iml2-TPR_39"/>
    <property type="match status" value="2"/>
</dbReference>
<proteinExistence type="predicted"/>
<dbReference type="PANTHER" id="PTHR31859">
    <property type="entry name" value="TETRATRICOPEPTIDE REPEAT PROTEIN 39 FAMILY MEMBER"/>
    <property type="match status" value="1"/>
</dbReference>
<gene>
    <name evidence="2" type="ORF">AGERDE_LOCUS3745</name>
</gene>
<dbReference type="OrthoDB" id="43460at2759"/>
<accession>A0A9N8ZD50</accession>
<dbReference type="InterPro" id="IPR019734">
    <property type="entry name" value="TPR_rpt"/>
</dbReference>
<dbReference type="InterPro" id="IPR019412">
    <property type="entry name" value="IML2/TPR_39"/>
</dbReference>
<sequence length="619" mass="71574">TELDNDLREVRQALDLFLNSRINEAENLLSVKSKTSLYHSLGYSFLIFLKSLMTYEPTDIEKAISALKVTVQIASSLRKRDTIIGSISNFVRGGTAGVSSLKSMGRIQQHAELVYAEAYLLKATLCIIHDNAFVSFIREGINIRNSYMIYRNLANFLECVQKGEKDTKNFEMDNHFTSGVLLGIGMFNLMLSLLPPRILKIIEFVGFTSDRSLALRTLESCGKWRHDFPNSSSSNGNGHDNNHNSSEIDIEEEGIRRQFCDLALLAYHLVISNLVPVVDTDISFASKILDYNLQRYPNGVLFLYFSGRLNQTECYIDKAIVQYKKAIEIQRQWKQLHHMCYWEMALNYQCLMNFERAYECFETLCEESMWSKCVYLYQQAVCLYTLGRPEDMDRVIQMMKKVPELTQRIAGKSIPLEKFVVRKARKFFAQEYRLLLPACELKYLWNTYDIMPLAQLTKSLSNIESTIDDLDGTKEEDYYDNFWDDVCLTYLLHGVITAQIAFPNNVSHENEERLKHSKDNLASTCTTAIASLQYVVKNGAKIHLDHYLIHYARYELGRLYINMREFSKAKAEFKKVLDGEDKKVGKYSLENMLLLRTYNAMVKLNLLQRDVKYKQHGNT</sequence>
<dbReference type="PROSITE" id="PS50005">
    <property type="entry name" value="TPR"/>
    <property type="match status" value="1"/>
</dbReference>
<evidence type="ECO:0000256" key="1">
    <source>
        <dbReference type="PROSITE-ProRule" id="PRU00339"/>
    </source>
</evidence>
<dbReference type="InterPro" id="IPR011990">
    <property type="entry name" value="TPR-like_helical_dom_sf"/>
</dbReference>
<keyword evidence="3" id="KW-1185">Reference proteome</keyword>
<dbReference type="GO" id="GO:0005829">
    <property type="term" value="C:cytosol"/>
    <property type="evidence" value="ECO:0007669"/>
    <property type="project" value="TreeGrafter"/>
</dbReference>
<organism evidence="2 3">
    <name type="scientific">Ambispora gerdemannii</name>
    <dbReference type="NCBI Taxonomy" id="144530"/>
    <lineage>
        <taxon>Eukaryota</taxon>
        <taxon>Fungi</taxon>
        <taxon>Fungi incertae sedis</taxon>
        <taxon>Mucoromycota</taxon>
        <taxon>Glomeromycotina</taxon>
        <taxon>Glomeromycetes</taxon>
        <taxon>Archaeosporales</taxon>
        <taxon>Ambisporaceae</taxon>
        <taxon>Ambispora</taxon>
    </lineage>
</organism>
<dbReference type="Gene3D" id="1.25.40.10">
    <property type="entry name" value="Tetratricopeptide repeat domain"/>
    <property type="match status" value="1"/>
</dbReference>
<evidence type="ECO:0000313" key="2">
    <source>
        <dbReference type="EMBL" id="CAG8490922.1"/>
    </source>
</evidence>
<dbReference type="SUPFAM" id="SSF48452">
    <property type="entry name" value="TPR-like"/>
    <property type="match status" value="1"/>
</dbReference>
<feature type="repeat" description="TPR" evidence="1">
    <location>
        <begin position="550"/>
        <end position="583"/>
    </location>
</feature>
<dbReference type="AlphaFoldDB" id="A0A9N8ZD50"/>